<comment type="subunit">
    <text evidence="3">Forms a membrane-associated complex with FtsE.</text>
</comment>
<organism evidence="16 17">
    <name type="scientific">Teredinibacter turnerae (strain ATCC 39867 / T7901)</name>
    <dbReference type="NCBI Taxonomy" id="377629"/>
    <lineage>
        <taxon>Bacteria</taxon>
        <taxon>Pseudomonadati</taxon>
        <taxon>Pseudomonadota</taxon>
        <taxon>Gammaproteobacteria</taxon>
        <taxon>Cellvibrionales</taxon>
        <taxon>Cellvibrionaceae</taxon>
        <taxon>Teredinibacter</taxon>
    </lineage>
</organism>
<dbReference type="STRING" id="377629.TERTU_0250"/>
<dbReference type="GO" id="GO:0032153">
    <property type="term" value="C:cell division site"/>
    <property type="evidence" value="ECO:0007669"/>
    <property type="project" value="TreeGrafter"/>
</dbReference>
<dbReference type="GO" id="GO:0005886">
    <property type="term" value="C:plasma membrane"/>
    <property type="evidence" value="ECO:0007669"/>
    <property type="project" value="UniProtKB-SubCell"/>
</dbReference>
<evidence type="ECO:0000256" key="6">
    <source>
        <dbReference type="ARBA" id="ARBA00022519"/>
    </source>
</evidence>
<reference evidence="16 17" key="1">
    <citation type="journal article" date="2009" name="PLoS ONE">
        <title>The complete genome of Teredinibacter turnerae T7901: an intracellular endosymbiont of marine wood-boring bivalves (shipworms).</title>
        <authorList>
            <person name="Yang J.C."/>
            <person name="Madupu R."/>
            <person name="Durkin A.S."/>
            <person name="Ekborg N.A."/>
            <person name="Pedamallu C.S."/>
            <person name="Hostetler J.B."/>
            <person name="Radune D."/>
            <person name="Toms B.S."/>
            <person name="Henrissat B."/>
            <person name="Coutinho P.M."/>
            <person name="Schwarz S."/>
            <person name="Field L."/>
            <person name="Trindade-Silva A.E."/>
            <person name="Soares C.A.G."/>
            <person name="Elshahawi S."/>
            <person name="Hanora A."/>
            <person name="Schmidt E.W."/>
            <person name="Haygood M.G."/>
            <person name="Posfai J."/>
            <person name="Benner J."/>
            <person name="Madinger C."/>
            <person name="Nove J."/>
            <person name="Anton B."/>
            <person name="Chaudhary K."/>
            <person name="Foster J."/>
            <person name="Holman A."/>
            <person name="Kumar S."/>
            <person name="Lessard P.A."/>
            <person name="Luyten Y.A."/>
            <person name="Slatko B."/>
            <person name="Wood N."/>
            <person name="Wu B."/>
            <person name="Teplitski M."/>
            <person name="Mougous J.D."/>
            <person name="Ward N."/>
            <person name="Eisen J.A."/>
            <person name="Badger J.H."/>
            <person name="Distel D.L."/>
        </authorList>
    </citation>
    <scope>NUCLEOTIDE SEQUENCE [LARGE SCALE GENOMIC DNA]</scope>
    <source>
        <strain evidence="17">ATCC 39867 / T7901</strain>
    </source>
</reference>
<keyword evidence="8 13" id="KW-0812">Transmembrane</keyword>
<dbReference type="HOGENOM" id="CLU_073546_0_0_6"/>
<evidence type="ECO:0000256" key="10">
    <source>
        <dbReference type="ARBA" id="ARBA00023136"/>
    </source>
</evidence>
<feature type="transmembrane region" description="Helical" evidence="13">
    <location>
        <begin position="290"/>
        <end position="314"/>
    </location>
</feature>
<feature type="domain" description="FtsX extracellular" evidence="15">
    <location>
        <begin position="82"/>
        <end position="176"/>
    </location>
</feature>
<evidence type="ECO:0000256" key="11">
    <source>
        <dbReference type="ARBA" id="ARBA00023306"/>
    </source>
</evidence>
<dbReference type="Proteomes" id="UP000009080">
    <property type="component" value="Chromosome"/>
</dbReference>
<evidence type="ECO:0000256" key="4">
    <source>
        <dbReference type="ARBA" id="ARBA00021907"/>
    </source>
</evidence>
<dbReference type="AlphaFoldDB" id="C5BLM7"/>
<feature type="domain" description="ABC3 transporter permease C-terminal" evidence="14">
    <location>
        <begin position="200"/>
        <end position="315"/>
    </location>
</feature>
<dbReference type="PIRSF" id="PIRSF003097">
    <property type="entry name" value="FtsX"/>
    <property type="match status" value="1"/>
</dbReference>
<comment type="similarity">
    <text evidence="2 12">Belongs to the ABC-4 integral membrane protein family. FtsX subfamily.</text>
</comment>
<dbReference type="Gene3D" id="3.30.70.3040">
    <property type="match status" value="1"/>
</dbReference>
<evidence type="ECO:0000256" key="7">
    <source>
        <dbReference type="ARBA" id="ARBA00022618"/>
    </source>
</evidence>
<dbReference type="Pfam" id="PF18075">
    <property type="entry name" value="FtsX_ECD"/>
    <property type="match status" value="1"/>
</dbReference>
<dbReference type="PANTHER" id="PTHR47755">
    <property type="entry name" value="CELL DIVISION PROTEIN FTSX"/>
    <property type="match status" value="1"/>
</dbReference>
<sequence>MARSEIPQGAVQSKSRVRDRLGAWGSQHRASFGGSLSRLLSTPIQTLMTALVVAIALALPATLLVALGNIQQLGDSWDASPKISVYIKLRARDAAITQLIDSLEQRSQVSSVRYLTPDQVLADFQRMSGFGEALDSLDDNPLPATLIVSPTQQGSAPQALAALADEIALSPIVDEVSMDMEWVRRLRELMILGKKIVAALAGLLGLGVLLAIGNTIRLAIENRREEIVVAKLVGGTNSFVRRPFIYSGGWYGFMGGILACIIVSLGYWVLEGTVARLATLYQSDFELSGLGFAGNVQLLLTGIVLGWLGAWLAVGRHLATIEPK</sequence>
<comment type="subcellular location">
    <subcellularLocation>
        <location evidence="1">Cell inner membrane</location>
        <topology evidence="1">Multi-pass membrane protein</topology>
    </subcellularLocation>
</comment>
<dbReference type="RefSeq" id="WP_015816904.1">
    <property type="nucleotide sequence ID" value="NC_012997.1"/>
</dbReference>
<dbReference type="GO" id="GO:0051301">
    <property type="term" value="P:cell division"/>
    <property type="evidence" value="ECO:0007669"/>
    <property type="project" value="UniProtKB-KW"/>
</dbReference>
<dbReference type="EMBL" id="CP001614">
    <property type="protein sequence ID" value="ACR10792.1"/>
    <property type="molecule type" value="Genomic_DNA"/>
</dbReference>
<feature type="transmembrane region" description="Helical" evidence="13">
    <location>
        <begin position="196"/>
        <end position="216"/>
    </location>
</feature>
<name>C5BLM7_TERTT</name>
<dbReference type="Pfam" id="PF02687">
    <property type="entry name" value="FtsX"/>
    <property type="match status" value="1"/>
</dbReference>
<dbReference type="KEGG" id="ttu:TERTU_0250"/>
<keyword evidence="11 12" id="KW-0131">Cell cycle</keyword>
<evidence type="ECO:0000256" key="9">
    <source>
        <dbReference type="ARBA" id="ARBA00022989"/>
    </source>
</evidence>
<keyword evidence="10 12" id="KW-0472">Membrane</keyword>
<keyword evidence="9 13" id="KW-1133">Transmembrane helix</keyword>
<dbReference type="NCBIfam" id="TIGR00439">
    <property type="entry name" value="FtsX_Gneg"/>
    <property type="match status" value="1"/>
</dbReference>
<evidence type="ECO:0000256" key="3">
    <source>
        <dbReference type="ARBA" id="ARBA00011160"/>
    </source>
</evidence>
<feature type="transmembrane region" description="Helical" evidence="13">
    <location>
        <begin position="47"/>
        <end position="67"/>
    </location>
</feature>
<keyword evidence="6 12" id="KW-0997">Cell inner membrane</keyword>
<protein>
    <recommendedName>
        <fullName evidence="4 12">Cell division protein FtsX</fullName>
    </recommendedName>
</protein>
<gene>
    <name evidence="16" type="ordered locus">TERTU_0250</name>
</gene>
<evidence type="ECO:0000256" key="12">
    <source>
        <dbReference type="PIRNR" id="PIRNR003097"/>
    </source>
</evidence>
<evidence type="ECO:0000256" key="1">
    <source>
        <dbReference type="ARBA" id="ARBA00004429"/>
    </source>
</evidence>
<dbReference type="InterPro" id="IPR040690">
    <property type="entry name" value="FtsX_ECD"/>
</dbReference>
<accession>C5BLM7</accession>
<keyword evidence="17" id="KW-1185">Reference proteome</keyword>
<evidence type="ECO:0000313" key="17">
    <source>
        <dbReference type="Proteomes" id="UP000009080"/>
    </source>
</evidence>
<evidence type="ECO:0000256" key="2">
    <source>
        <dbReference type="ARBA" id="ARBA00007379"/>
    </source>
</evidence>
<evidence type="ECO:0000256" key="13">
    <source>
        <dbReference type="SAM" id="Phobius"/>
    </source>
</evidence>
<evidence type="ECO:0000256" key="5">
    <source>
        <dbReference type="ARBA" id="ARBA00022475"/>
    </source>
</evidence>
<proteinExistence type="inferred from homology"/>
<comment type="function">
    <text evidence="12">Part of the ABC transporter FtsEX involved in cellular division.</text>
</comment>
<evidence type="ECO:0000259" key="14">
    <source>
        <dbReference type="Pfam" id="PF02687"/>
    </source>
</evidence>
<dbReference type="eggNOG" id="COG2177">
    <property type="taxonomic scope" value="Bacteria"/>
</dbReference>
<dbReference type="InterPro" id="IPR003838">
    <property type="entry name" value="ABC3_permease_C"/>
</dbReference>
<evidence type="ECO:0000259" key="15">
    <source>
        <dbReference type="Pfam" id="PF18075"/>
    </source>
</evidence>
<keyword evidence="5 12" id="KW-1003">Cell membrane</keyword>
<dbReference type="InterPro" id="IPR004513">
    <property type="entry name" value="FtsX"/>
</dbReference>
<dbReference type="InterPro" id="IPR047590">
    <property type="entry name" value="FtsX_proteobact-type"/>
</dbReference>
<dbReference type="PANTHER" id="PTHR47755:SF1">
    <property type="entry name" value="CELL DIVISION PROTEIN FTSX"/>
    <property type="match status" value="1"/>
</dbReference>
<dbReference type="OrthoDB" id="9813411at2"/>
<keyword evidence="7 12" id="KW-0132">Cell division</keyword>
<feature type="transmembrane region" description="Helical" evidence="13">
    <location>
        <begin position="250"/>
        <end position="270"/>
    </location>
</feature>
<evidence type="ECO:0000256" key="8">
    <source>
        <dbReference type="ARBA" id="ARBA00022692"/>
    </source>
</evidence>
<evidence type="ECO:0000313" key="16">
    <source>
        <dbReference type="EMBL" id="ACR10792.1"/>
    </source>
</evidence>